<feature type="domain" description="Neurotransmitter-gated ion-channel transmembrane" evidence="21">
    <location>
        <begin position="969"/>
        <end position="1255"/>
    </location>
</feature>
<feature type="compositionally biased region" description="Polar residues" evidence="19">
    <location>
        <begin position="685"/>
        <end position="697"/>
    </location>
</feature>
<keyword evidence="18" id="KW-0175">Coiled coil</keyword>
<organism evidence="22 23">
    <name type="scientific">Folsomia candida</name>
    <name type="common">Springtail</name>
    <dbReference type="NCBI Taxonomy" id="158441"/>
    <lineage>
        <taxon>Eukaryota</taxon>
        <taxon>Metazoa</taxon>
        <taxon>Ecdysozoa</taxon>
        <taxon>Arthropoda</taxon>
        <taxon>Hexapoda</taxon>
        <taxon>Collembola</taxon>
        <taxon>Entomobryomorpha</taxon>
        <taxon>Isotomoidea</taxon>
        <taxon>Isotomidae</taxon>
        <taxon>Proisotominae</taxon>
        <taxon>Folsomia</taxon>
    </lineage>
</organism>
<dbReference type="Pfam" id="PF02931">
    <property type="entry name" value="Neur_chan_LBD"/>
    <property type="match status" value="1"/>
</dbReference>
<feature type="domain" description="Neurotransmitter-gated ion-channel ligand-binding" evidence="20">
    <location>
        <begin position="757"/>
        <end position="962"/>
    </location>
</feature>
<keyword evidence="14" id="KW-1071">Ligand-gated ion channel</keyword>
<feature type="compositionally biased region" description="Low complexity" evidence="19">
    <location>
        <begin position="553"/>
        <end position="568"/>
    </location>
</feature>
<dbReference type="AlphaFoldDB" id="A0A226EY45"/>
<dbReference type="Gene3D" id="2.70.170.10">
    <property type="entry name" value="Neurotransmitter-gated ion-channel ligand-binding domain"/>
    <property type="match status" value="1"/>
</dbReference>
<dbReference type="InterPro" id="IPR006201">
    <property type="entry name" value="Neur_channel"/>
</dbReference>
<feature type="transmembrane region" description="Helical" evidence="17">
    <location>
        <begin position="994"/>
        <end position="1012"/>
    </location>
</feature>
<dbReference type="InterPro" id="IPR006029">
    <property type="entry name" value="Neurotrans-gated_channel_TM"/>
</dbReference>
<name>A0A226EY45_FOLCA</name>
<dbReference type="SUPFAM" id="SSF90112">
    <property type="entry name" value="Neurotransmitter-gated ion-channel transmembrane pore"/>
    <property type="match status" value="1"/>
</dbReference>
<evidence type="ECO:0000256" key="5">
    <source>
        <dbReference type="ARBA" id="ARBA00022692"/>
    </source>
</evidence>
<keyword evidence="5 17" id="KW-0812">Transmembrane</keyword>
<keyword evidence="15 17" id="KW-0407">Ion channel</keyword>
<evidence type="ECO:0000256" key="9">
    <source>
        <dbReference type="ARBA" id="ARBA00023136"/>
    </source>
</evidence>
<dbReference type="PRINTS" id="PR00254">
    <property type="entry name" value="NICOTINICR"/>
</dbReference>
<feature type="compositionally biased region" description="Pro residues" evidence="19">
    <location>
        <begin position="218"/>
        <end position="235"/>
    </location>
</feature>
<dbReference type="GO" id="GO:0004888">
    <property type="term" value="F:transmembrane signaling receptor activity"/>
    <property type="evidence" value="ECO:0007669"/>
    <property type="project" value="InterPro"/>
</dbReference>
<dbReference type="FunFam" id="2.70.170.10:FF:000005">
    <property type="entry name" value="Neuronal nicotinic acetylcholine receptor alpha4 subunit"/>
    <property type="match status" value="1"/>
</dbReference>
<evidence type="ECO:0000313" key="22">
    <source>
        <dbReference type="EMBL" id="OXA62120.1"/>
    </source>
</evidence>
<evidence type="ECO:0000256" key="10">
    <source>
        <dbReference type="ARBA" id="ARBA00023157"/>
    </source>
</evidence>
<comment type="function">
    <text evidence="1">After binding acetylcholine, the AChR responds by an extensive change in conformation that affects all subunits and leads to opening of an ion-conducting channel across the plasma membrane.</text>
</comment>
<keyword evidence="23" id="KW-1185">Reference proteome</keyword>
<proteinExistence type="inferred from homology"/>
<feature type="region of interest" description="Disordered" evidence="19">
    <location>
        <begin position="546"/>
        <end position="618"/>
    </location>
</feature>
<dbReference type="InterPro" id="IPR038050">
    <property type="entry name" value="Neuro_actylchol_rec"/>
</dbReference>
<dbReference type="PANTHER" id="PTHR18945">
    <property type="entry name" value="NEUROTRANSMITTER GATED ION CHANNEL"/>
    <property type="match status" value="1"/>
</dbReference>
<feature type="transmembrane region" description="Helical" evidence="17">
    <location>
        <begin position="964"/>
        <end position="987"/>
    </location>
</feature>
<feature type="compositionally biased region" description="Basic and acidic residues" evidence="19">
    <location>
        <begin position="1179"/>
        <end position="1188"/>
    </location>
</feature>
<keyword evidence="9 17" id="KW-0472">Membrane</keyword>
<dbReference type="InterPro" id="IPR018000">
    <property type="entry name" value="Neurotransmitter_ion_chnl_CS"/>
</dbReference>
<dbReference type="CDD" id="cd19051">
    <property type="entry name" value="LGIC_TM_cation"/>
    <property type="match status" value="1"/>
</dbReference>
<feature type="compositionally biased region" description="Pro residues" evidence="19">
    <location>
        <begin position="582"/>
        <end position="596"/>
    </location>
</feature>
<evidence type="ECO:0000256" key="19">
    <source>
        <dbReference type="SAM" id="MobiDB-lite"/>
    </source>
</evidence>
<comment type="subcellular location">
    <subcellularLocation>
        <location evidence="16">Postsynaptic cell membrane</location>
        <topology evidence="16">Multi-pass membrane protein</topology>
    </subcellularLocation>
</comment>
<dbReference type="Proteomes" id="UP000198287">
    <property type="component" value="Unassembled WGS sequence"/>
</dbReference>
<evidence type="ECO:0000256" key="11">
    <source>
        <dbReference type="ARBA" id="ARBA00023170"/>
    </source>
</evidence>
<evidence type="ECO:0000256" key="4">
    <source>
        <dbReference type="ARBA" id="ARBA00022475"/>
    </source>
</evidence>
<feature type="region of interest" description="Disordered" evidence="19">
    <location>
        <begin position="212"/>
        <end position="262"/>
    </location>
</feature>
<feature type="coiled-coil region" evidence="18">
    <location>
        <begin position="63"/>
        <end position="189"/>
    </location>
</feature>
<dbReference type="InterPro" id="IPR002394">
    <property type="entry name" value="Nicotinic_acetylcholine_rcpt"/>
</dbReference>
<evidence type="ECO:0000256" key="3">
    <source>
        <dbReference type="ARBA" id="ARBA00022448"/>
    </source>
</evidence>
<evidence type="ECO:0000256" key="12">
    <source>
        <dbReference type="ARBA" id="ARBA00023180"/>
    </source>
</evidence>
<feature type="compositionally biased region" description="Low complexity" evidence="19">
    <location>
        <begin position="242"/>
        <end position="252"/>
    </location>
</feature>
<dbReference type="FunFam" id="1.20.58.390:FF:000043">
    <property type="entry name" value="AcetylCholine Receptor"/>
    <property type="match status" value="1"/>
</dbReference>
<sequence>MSERGYLEGVPLRLNSKFYPLPRPQFKEIDIHIPVDALQDEYDFSLERGTLMQVKTWEEEYRLEQQRRALRAKQEEEARLQAEEERKRLEEEERIRRAEEDRIRRIEEEKARLIEEERSRLAEEELAHLAELERVRLAEETRVRLAEEERTRVLELERIRLADEERAHIAELENVRIEEETRVRLAEEARVSLSKVGKVGPLEDSGRVRLAEQDKFPGPTPPAPAPPVPQPPPTNCYPISQPPLNAYPQQQQQPPPPLPSQWNPNYYVPVSPSAPDIISGRTDNSTVTPTTTCQTNAPLSSGNSFKKYYFPLLTSMADSRSMRDQQNQFSSNLNITYNSIHSSTNHQVSSSNPHPYLCANPPPAVATVQQQQFPILGSLSHPPASNHLWPGGTGIRSPMCYNNSVNNSAVLNGPLVPHDSVLKPNGSHLSSPDNLSEIQVLTTTRHINPESSSFFEPTISPPGITPEHFLDFSQSLFRGVPVSTHQQAPTRSQTATNLKKPPKSGTLIHQIAVAITLFGVISTSGSSHLDGKPGRREVKYLFEMVRRPAEPKSSSSSSSSSSEESSSSDVTLAYEGRRKDPLPPPFPLKLPQPSPTPRFQNEFEHDTKTKSSLFDLGSDLDDEDIIDNIIDNYNDKSKETYLGDEPLLSPSIARLPAKSSYPTTIDHSTGILEEQSDNKADVRGNNENIINRSTLSRKLQPPPNAIGSSDGDEHRKSENVSPVKEPSLSSNKDDDGGVRGGTSAGDGTVEVQNHEEKLLLHKLMQGYERDVRPVLNASKPVLVRVGITLTQIFDMDEKNQVLTTSVWLDQEWKDDLLTWDPKDFGGLEMIRIPCERIWLPDIVLYNNADDYTRGYMQSKAMVSYDGNVFWPPPTKFRSTCVVDVTFFPFDLQTCSLKLGSWTYNGFQVDVTNRTSGVDLSNYISNGEWELLQAVQQRNVVHYSCCPEFFPDVTITIVIKRKTLYYIHNVILPCIMLSSLTLLVFCLPPDSGEKIGLGITVLLSFSVFMLAINESLPETSESIPLIGVYLTIVMAITSVSVMMTVVVLNLHYLGPKVRPVPRWLMHLLPKDTGHYKIRQKSLMIPVGHREPRSGSLKRAHVFFTQSRRTGSQGYSTEVPREKVEDNMATTMEAASEDSETLTNDNSGNCSHNVRRRVTLSGDMKVPHPGNILETQPQRHSGSDYGREDDDKVVVASPSTTKLFEELLISLRLLISKQEEVEAQNNLVAEWRLVAQVVDRILFWLFFTFTFVSSMLILVVLPVYNQKSPLLDVNDTNIM</sequence>
<evidence type="ECO:0000256" key="16">
    <source>
        <dbReference type="ARBA" id="ARBA00034104"/>
    </source>
</evidence>
<evidence type="ECO:0000256" key="15">
    <source>
        <dbReference type="ARBA" id="ARBA00023303"/>
    </source>
</evidence>
<feature type="region of interest" description="Disordered" evidence="19">
    <location>
        <begin position="482"/>
        <end position="503"/>
    </location>
</feature>
<dbReference type="SUPFAM" id="SSF63712">
    <property type="entry name" value="Nicotinic receptor ligand binding domain-like"/>
    <property type="match status" value="1"/>
</dbReference>
<dbReference type="CDD" id="cd18997">
    <property type="entry name" value="LGIC_ECD_nAChR"/>
    <property type="match status" value="1"/>
</dbReference>
<evidence type="ECO:0000256" key="18">
    <source>
        <dbReference type="SAM" id="Coils"/>
    </source>
</evidence>
<reference evidence="22 23" key="1">
    <citation type="submission" date="2015-12" db="EMBL/GenBank/DDBJ databases">
        <title>The genome of Folsomia candida.</title>
        <authorList>
            <person name="Faddeeva A."/>
            <person name="Derks M.F."/>
            <person name="Anvar Y."/>
            <person name="Smit S."/>
            <person name="Van Straalen N."/>
            <person name="Roelofs D."/>
        </authorList>
    </citation>
    <scope>NUCLEOTIDE SEQUENCE [LARGE SCALE GENOMIC DNA]</scope>
    <source>
        <strain evidence="22 23">VU population</strain>
        <tissue evidence="22">Whole body</tissue>
    </source>
</reference>
<evidence type="ECO:0000256" key="6">
    <source>
        <dbReference type="ARBA" id="ARBA00022989"/>
    </source>
</evidence>
<protein>
    <submittedName>
        <fullName evidence="22">Neuronal acetylcholine receptor subunit alpha-9-I</fullName>
    </submittedName>
</protein>
<feature type="region of interest" description="Disordered" evidence="19">
    <location>
        <begin position="659"/>
        <end position="751"/>
    </location>
</feature>
<gene>
    <name evidence="22" type="ORF">Fcan01_02337</name>
</gene>
<keyword evidence="10" id="KW-1015">Disulfide bond</keyword>
<dbReference type="GO" id="GO:0045211">
    <property type="term" value="C:postsynaptic membrane"/>
    <property type="evidence" value="ECO:0007669"/>
    <property type="project" value="UniProtKB-SubCell"/>
</dbReference>
<evidence type="ECO:0000256" key="1">
    <source>
        <dbReference type="ARBA" id="ARBA00003328"/>
    </source>
</evidence>
<feature type="transmembrane region" description="Helical" evidence="17">
    <location>
        <begin position="1024"/>
        <end position="1047"/>
    </location>
</feature>
<keyword evidence="7" id="KW-0770">Synapse</keyword>
<feature type="transmembrane region" description="Helical" evidence="17">
    <location>
        <begin position="1239"/>
        <end position="1262"/>
    </location>
</feature>
<keyword evidence="12" id="KW-0325">Glycoprotein</keyword>
<dbReference type="PROSITE" id="PS00236">
    <property type="entry name" value="NEUROTR_ION_CHANNEL"/>
    <property type="match status" value="1"/>
</dbReference>
<dbReference type="PRINTS" id="PR00252">
    <property type="entry name" value="NRIONCHANNEL"/>
</dbReference>
<evidence type="ECO:0000313" key="23">
    <source>
        <dbReference type="Proteomes" id="UP000198287"/>
    </source>
</evidence>
<dbReference type="Pfam" id="PF02932">
    <property type="entry name" value="Neur_chan_memb"/>
    <property type="match status" value="1"/>
</dbReference>
<comment type="similarity">
    <text evidence="2">Belongs to the ligand-gated ion channel (TC 1.A.9) family. Acetylcholine receptor (TC 1.A.9.1) subfamily.</text>
</comment>
<dbReference type="InterPro" id="IPR036734">
    <property type="entry name" value="Neur_chan_lig-bd_sf"/>
</dbReference>
<keyword evidence="13" id="KW-0628">Postsynaptic cell membrane</keyword>
<dbReference type="InterPro" id="IPR036719">
    <property type="entry name" value="Neuro-gated_channel_TM_sf"/>
</dbReference>
<keyword evidence="11 22" id="KW-0675">Receptor</keyword>
<evidence type="ECO:0000256" key="8">
    <source>
        <dbReference type="ARBA" id="ARBA00023065"/>
    </source>
</evidence>
<evidence type="ECO:0000256" key="17">
    <source>
        <dbReference type="RuleBase" id="RU000687"/>
    </source>
</evidence>
<evidence type="ECO:0000259" key="20">
    <source>
        <dbReference type="Pfam" id="PF02931"/>
    </source>
</evidence>
<accession>A0A226EY45</accession>
<keyword evidence="6 17" id="KW-1133">Transmembrane helix</keyword>
<dbReference type="InterPro" id="IPR006202">
    <property type="entry name" value="Neur_chan_lig-bd"/>
</dbReference>
<feature type="region of interest" description="Disordered" evidence="19">
    <location>
        <begin position="1163"/>
        <end position="1188"/>
    </location>
</feature>
<keyword evidence="3 17" id="KW-0813">Transport</keyword>
<keyword evidence="4" id="KW-1003">Cell membrane</keyword>
<comment type="caution">
    <text evidence="22">The sequence shown here is derived from an EMBL/GenBank/DDBJ whole genome shotgun (WGS) entry which is preliminary data.</text>
</comment>
<feature type="compositionally biased region" description="Polar residues" evidence="19">
    <location>
        <begin position="483"/>
        <end position="497"/>
    </location>
</feature>
<dbReference type="OrthoDB" id="5975154at2759"/>
<dbReference type="GO" id="GO:0022848">
    <property type="term" value="F:acetylcholine-gated monoatomic cation-selective channel activity"/>
    <property type="evidence" value="ECO:0007669"/>
    <property type="project" value="InterPro"/>
</dbReference>
<evidence type="ECO:0000259" key="21">
    <source>
        <dbReference type="Pfam" id="PF02932"/>
    </source>
</evidence>
<evidence type="ECO:0000256" key="14">
    <source>
        <dbReference type="ARBA" id="ARBA00023286"/>
    </source>
</evidence>
<dbReference type="Gene3D" id="1.20.58.390">
    <property type="entry name" value="Neurotransmitter-gated ion-channel transmembrane domain"/>
    <property type="match status" value="2"/>
</dbReference>
<evidence type="ECO:0000256" key="2">
    <source>
        <dbReference type="ARBA" id="ARBA00009237"/>
    </source>
</evidence>
<evidence type="ECO:0000256" key="7">
    <source>
        <dbReference type="ARBA" id="ARBA00023018"/>
    </source>
</evidence>
<dbReference type="CDD" id="cd22265">
    <property type="entry name" value="UDM1_RNF168"/>
    <property type="match status" value="1"/>
</dbReference>
<dbReference type="EMBL" id="LNIX01000001">
    <property type="protein sequence ID" value="OXA62120.1"/>
    <property type="molecule type" value="Genomic_DNA"/>
</dbReference>
<keyword evidence="8 17" id="KW-0406">Ion transport</keyword>
<evidence type="ECO:0000256" key="13">
    <source>
        <dbReference type="ARBA" id="ARBA00023257"/>
    </source>
</evidence>
<dbReference type="NCBIfam" id="TIGR00860">
    <property type="entry name" value="LIC"/>
    <property type="match status" value="1"/>
</dbReference>